<dbReference type="EMBL" id="ANOH01000246">
    <property type="protein sequence ID" value="EMI54934.1"/>
    <property type="molecule type" value="Genomic_DNA"/>
</dbReference>
<protein>
    <submittedName>
        <fullName evidence="2">Membrane protein</fullName>
    </submittedName>
</protein>
<evidence type="ECO:0000313" key="3">
    <source>
        <dbReference type="Proteomes" id="UP000011885"/>
    </source>
</evidence>
<feature type="transmembrane region" description="Helical" evidence="1">
    <location>
        <begin position="58"/>
        <end position="79"/>
    </location>
</feature>
<reference evidence="2 3" key="1">
    <citation type="journal article" date="2013" name="Mar. Genomics">
        <title>Expression of sulfatases in Rhodopirellula baltica and the diversity of sulfatases in the genus Rhodopirellula.</title>
        <authorList>
            <person name="Wegner C.E."/>
            <person name="Richter-Heitmann T."/>
            <person name="Klindworth A."/>
            <person name="Klockow C."/>
            <person name="Richter M."/>
            <person name="Achstetter T."/>
            <person name="Glockner F.O."/>
            <person name="Harder J."/>
        </authorList>
    </citation>
    <scope>NUCLEOTIDE SEQUENCE [LARGE SCALE GENOMIC DNA]</scope>
    <source>
        <strain evidence="2 3">SM41</strain>
    </source>
</reference>
<evidence type="ECO:0000313" key="2">
    <source>
        <dbReference type="EMBL" id="EMI54934.1"/>
    </source>
</evidence>
<dbReference type="Proteomes" id="UP000011885">
    <property type="component" value="Unassembled WGS sequence"/>
</dbReference>
<organism evidence="2 3">
    <name type="scientific">Rhodopirellula sallentina SM41</name>
    <dbReference type="NCBI Taxonomy" id="1263870"/>
    <lineage>
        <taxon>Bacteria</taxon>
        <taxon>Pseudomonadati</taxon>
        <taxon>Planctomycetota</taxon>
        <taxon>Planctomycetia</taxon>
        <taxon>Pirellulales</taxon>
        <taxon>Pirellulaceae</taxon>
        <taxon>Rhodopirellula</taxon>
    </lineage>
</organism>
<gene>
    <name evidence="2" type="ORF">RSSM_03627</name>
</gene>
<comment type="caution">
    <text evidence="2">The sequence shown here is derived from an EMBL/GenBank/DDBJ whole genome shotgun (WGS) entry which is preliminary data.</text>
</comment>
<keyword evidence="1" id="KW-0812">Transmembrane</keyword>
<evidence type="ECO:0000256" key="1">
    <source>
        <dbReference type="SAM" id="Phobius"/>
    </source>
</evidence>
<keyword evidence="3" id="KW-1185">Reference proteome</keyword>
<sequence>MSLAICTLLAFHRRSTILAAYCVFYFFGMALCDTHGFYLFHDAIMALRSDEDYSTADIVYTHIYVACGIVGALATRVLIARSVASARKCE</sequence>
<proteinExistence type="predicted"/>
<accession>M5U0Y7</accession>
<keyword evidence="1" id="KW-0472">Membrane</keyword>
<dbReference type="AlphaFoldDB" id="M5U0Y7"/>
<keyword evidence="1" id="KW-1133">Transmembrane helix</keyword>
<name>M5U0Y7_9BACT</name>